<dbReference type="EMBL" id="UINC01005810">
    <property type="protein sequence ID" value="SVA23692.1"/>
    <property type="molecule type" value="Genomic_DNA"/>
</dbReference>
<dbReference type="Pfam" id="PF00534">
    <property type="entry name" value="Glycos_transf_1"/>
    <property type="match status" value="1"/>
</dbReference>
<dbReference type="GO" id="GO:0016757">
    <property type="term" value="F:glycosyltransferase activity"/>
    <property type="evidence" value="ECO:0007669"/>
    <property type="project" value="UniProtKB-KW"/>
</dbReference>
<dbReference type="Gene3D" id="3.40.50.2000">
    <property type="entry name" value="Glycogen Phosphorylase B"/>
    <property type="match status" value="2"/>
</dbReference>
<dbReference type="PANTHER" id="PTHR12526">
    <property type="entry name" value="GLYCOSYLTRANSFERASE"/>
    <property type="match status" value="1"/>
</dbReference>
<dbReference type="AlphaFoldDB" id="A0A381U5Z4"/>
<feature type="non-terminal residue" evidence="4">
    <location>
        <position position="1"/>
    </location>
</feature>
<dbReference type="CDD" id="cd03801">
    <property type="entry name" value="GT4_PimA-like"/>
    <property type="match status" value="1"/>
</dbReference>
<evidence type="ECO:0000259" key="3">
    <source>
        <dbReference type="Pfam" id="PF00534"/>
    </source>
</evidence>
<feature type="domain" description="Glycosyl transferase family 1" evidence="3">
    <location>
        <begin position="179"/>
        <end position="344"/>
    </location>
</feature>
<keyword evidence="2" id="KW-0808">Transferase</keyword>
<gene>
    <name evidence="4" type="ORF">METZ01_LOCUS76546</name>
</gene>
<dbReference type="PANTHER" id="PTHR12526:SF629">
    <property type="entry name" value="TEICHURONIC ACID BIOSYNTHESIS GLYCOSYLTRANSFERASE TUAH-RELATED"/>
    <property type="match status" value="1"/>
</dbReference>
<proteinExistence type="predicted"/>
<organism evidence="4">
    <name type="scientific">marine metagenome</name>
    <dbReference type="NCBI Taxonomy" id="408172"/>
    <lineage>
        <taxon>unclassified sequences</taxon>
        <taxon>metagenomes</taxon>
        <taxon>ecological metagenomes</taxon>
    </lineage>
</organism>
<accession>A0A381U5Z4</accession>
<evidence type="ECO:0000256" key="1">
    <source>
        <dbReference type="ARBA" id="ARBA00022676"/>
    </source>
</evidence>
<evidence type="ECO:0000256" key="2">
    <source>
        <dbReference type="ARBA" id="ARBA00022679"/>
    </source>
</evidence>
<sequence>DKRNIFIGTSVHRWNDNRIFYKEAISLAKCFNVQLHAPADFDQKSLHGVTIFGLPIWKKESDRKKIRKELWVRLKKNTDTDIFIFHDPELIWIGIKAAIFFDIKVIYDIHENTIQSIRRKKWLTPLNKLIAIIGYSLLQGVSKSIFKHYLLAENSYKNFIKSNATVIHNYPIKKEWPKEREKIFDLVYLGDVTEDRGGLLMVDLLSILTYIYPEVKLALVGKVEANANHLINKRVNKLKLEHHVEIFGYMNYPDAMEIVCKSKIGLCLLKPIQNYIQSYPTKLFDYMQAGIPYICSNFPLYEELLNECQAGILVDPLDVKGTANEISNLLNNSDKYDRMSRNGINILKNKYNWDPQEEKLITVINSIKCS</sequence>
<dbReference type="InterPro" id="IPR001296">
    <property type="entry name" value="Glyco_trans_1"/>
</dbReference>
<protein>
    <recommendedName>
        <fullName evidence="3">Glycosyl transferase family 1 domain-containing protein</fullName>
    </recommendedName>
</protein>
<name>A0A381U5Z4_9ZZZZ</name>
<evidence type="ECO:0000313" key="4">
    <source>
        <dbReference type="EMBL" id="SVA23692.1"/>
    </source>
</evidence>
<dbReference type="SUPFAM" id="SSF53756">
    <property type="entry name" value="UDP-Glycosyltransferase/glycogen phosphorylase"/>
    <property type="match status" value="1"/>
</dbReference>
<keyword evidence="1" id="KW-0328">Glycosyltransferase</keyword>
<reference evidence="4" key="1">
    <citation type="submission" date="2018-05" db="EMBL/GenBank/DDBJ databases">
        <authorList>
            <person name="Lanie J.A."/>
            <person name="Ng W.-L."/>
            <person name="Kazmierczak K.M."/>
            <person name="Andrzejewski T.M."/>
            <person name="Davidsen T.M."/>
            <person name="Wayne K.J."/>
            <person name="Tettelin H."/>
            <person name="Glass J.I."/>
            <person name="Rusch D."/>
            <person name="Podicherti R."/>
            <person name="Tsui H.-C.T."/>
            <person name="Winkler M.E."/>
        </authorList>
    </citation>
    <scope>NUCLEOTIDE SEQUENCE</scope>
</reference>